<evidence type="ECO:0000313" key="1">
    <source>
        <dbReference type="EMBL" id="KIJ35666.1"/>
    </source>
</evidence>
<sequence length="273" mass="31410">MVRRPVQPMEQKVLKLIIDVQNVQRKKEELSQLSEMFAPRLQPQMRSIFKKVKQMTSLTSGMSLIWDFGLHFMKHKQKIQQAYRQTNLKNSDPQIICIDKNQAIAHIRMFIHLFDEQLSKAASAEDLTDGCEPLSKPTCSEGKYALGSPLPKISVEVLEHEILSSSGYHSFGERLRQFLGNVLDSDSCSGAYMKITPYQCLYLTPRYDYVVIITVPLAAKDKLRGCMVLEEKGYTFVLLKYLIWSCHLIPTSDKDKGNYYLNDLIDNDAFLRF</sequence>
<dbReference type="Proteomes" id="UP000054279">
    <property type="component" value="Unassembled WGS sequence"/>
</dbReference>
<proteinExistence type="predicted"/>
<gene>
    <name evidence="1" type="ORF">M422DRAFT_262067</name>
</gene>
<dbReference type="HOGENOM" id="CLU_1020032_0_0_1"/>
<protein>
    <submittedName>
        <fullName evidence="1">Uncharacterized protein</fullName>
    </submittedName>
</protein>
<name>A0A0C9VE20_SPHS4</name>
<accession>A0A0C9VE20</accession>
<keyword evidence="2" id="KW-1185">Reference proteome</keyword>
<organism evidence="1 2">
    <name type="scientific">Sphaerobolus stellatus (strain SS14)</name>
    <dbReference type="NCBI Taxonomy" id="990650"/>
    <lineage>
        <taxon>Eukaryota</taxon>
        <taxon>Fungi</taxon>
        <taxon>Dikarya</taxon>
        <taxon>Basidiomycota</taxon>
        <taxon>Agaricomycotina</taxon>
        <taxon>Agaricomycetes</taxon>
        <taxon>Phallomycetidae</taxon>
        <taxon>Geastrales</taxon>
        <taxon>Sphaerobolaceae</taxon>
        <taxon>Sphaerobolus</taxon>
    </lineage>
</organism>
<dbReference type="EMBL" id="KN837186">
    <property type="protein sequence ID" value="KIJ35666.1"/>
    <property type="molecule type" value="Genomic_DNA"/>
</dbReference>
<dbReference type="OrthoDB" id="3239511at2759"/>
<evidence type="ECO:0000313" key="2">
    <source>
        <dbReference type="Proteomes" id="UP000054279"/>
    </source>
</evidence>
<reference evidence="1 2" key="1">
    <citation type="submission" date="2014-06" db="EMBL/GenBank/DDBJ databases">
        <title>Evolutionary Origins and Diversification of the Mycorrhizal Mutualists.</title>
        <authorList>
            <consortium name="DOE Joint Genome Institute"/>
            <consortium name="Mycorrhizal Genomics Consortium"/>
            <person name="Kohler A."/>
            <person name="Kuo A."/>
            <person name="Nagy L.G."/>
            <person name="Floudas D."/>
            <person name="Copeland A."/>
            <person name="Barry K.W."/>
            <person name="Cichocki N."/>
            <person name="Veneault-Fourrey C."/>
            <person name="LaButti K."/>
            <person name="Lindquist E.A."/>
            <person name="Lipzen A."/>
            <person name="Lundell T."/>
            <person name="Morin E."/>
            <person name="Murat C."/>
            <person name="Riley R."/>
            <person name="Ohm R."/>
            <person name="Sun H."/>
            <person name="Tunlid A."/>
            <person name="Henrissat B."/>
            <person name="Grigoriev I.V."/>
            <person name="Hibbett D.S."/>
            <person name="Martin F."/>
        </authorList>
    </citation>
    <scope>NUCLEOTIDE SEQUENCE [LARGE SCALE GENOMIC DNA]</scope>
    <source>
        <strain evidence="1 2">SS14</strain>
    </source>
</reference>
<dbReference type="AlphaFoldDB" id="A0A0C9VE20"/>